<dbReference type="EMBL" id="CP133594">
    <property type="protein sequence ID" value="WMW21673.1"/>
    <property type="molecule type" value="Genomic_DNA"/>
</dbReference>
<evidence type="ECO:0000256" key="2">
    <source>
        <dbReference type="ARBA" id="ARBA00022490"/>
    </source>
</evidence>
<accession>A0AA51UEJ2</accession>
<evidence type="ECO:0000313" key="4">
    <source>
        <dbReference type="Proteomes" id="UP001183006"/>
    </source>
</evidence>
<evidence type="ECO:0000256" key="1">
    <source>
        <dbReference type="ARBA" id="ARBA00004496"/>
    </source>
</evidence>
<dbReference type="GeneID" id="84230435"/>
<name>A0AA51UEJ2_9EURY</name>
<dbReference type="AlphaFoldDB" id="A0AA51UEJ2"/>
<dbReference type="PANTHER" id="PTHR31661">
    <property type="entry name" value="SIMILAR TO CDNA SEQUENCE BC052040"/>
    <property type="match status" value="1"/>
</dbReference>
<protein>
    <submittedName>
        <fullName evidence="3">C15orf41 family protein</fullName>
    </submittedName>
</protein>
<dbReference type="InterPro" id="IPR029404">
    <property type="entry name" value="CDIN1"/>
</dbReference>
<gene>
    <name evidence="3" type="ORF">RE476_09800</name>
</gene>
<dbReference type="PANTHER" id="PTHR31661:SF1">
    <property type="entry name" value="CDAN1-INTERACTING NUCLEASE 1"/>
    <property type="match status" value="1"/>
</dbReference>
<dbReference type="RefSeq" id="WP_309307462.1">
    <property type="nucleotide sequence ID" value="NZ_CP133594.1"/>
</dbReference>
<sequence length="261" mass="30532">MRMDVETYNQIYDSLESVNDVKSVAEQFSQPIGTIYSILNQKTVTKVKRNFSRVKNNSVRHFKQWNKGKSITEIARKNDIPATLMVSMLLKEMGIPKKGFIRNLDEYPEGRLKKEVMEAMDSDFFFSPKAHDLHAEKGELGESLLATWLTERGFTYRSENDLRDEGFTKTPDFLLDETLEVDGVQVSWIESKALFGDEKEHAYYIKKQFREYEENYGIGMIVYWYGFIDTISYNGNIIKDFEFFANDGDMVEELLNFKTDW</sequence>
<dbReference type="Proteomes" id="UP001183006">
    <property type="component" value="Chromosome"/>
</dbReference>
<proteinExistence type="predicted"/>
<reference evidence="3" key="1">
    <citation type="submission" date="2023-08" db="EMBL/GenBank/DDBJ databases">
        <title>Methanolobus mangrovi sp. nov. and Methanolobus sediminis sp. nov, two novel methylotrophic methanogens isolated from mangrove sediments in China.</title>
        <authorList>
            <person name="Zhou J."/>
        </authorList>
    </citation>
    <scope>NUCLEOTIDE SEQUENCE</scope>
    <source>
        <strain evidence="3">FTZ2</strain>
    </source>
</reference>
<dbReference type="Pfam" id="PF14811">
    <property type="entry name" value="TPD"/>
    <property type="match status" value="1"/>
</dbReference>
<evidence type="ECO:0000313" key="3">
    <source>
        <dbReference type="EMBL" id="WMW21673.1"/>
    </source>
</evidence>
<keyword evidence="2" id="KW-0963">Cytoplasm</keyword>
<dbReference type="KEGG" id="mmav:RE476_09800"/>
<keyword evidence="4" id="KW-1185">Reference proteome</keyword>
<dbReference type="GO" id="GO:0005737">
    <property type="term" value="C:cytoplasm"/>
    <property type="evidence" value="ECO:0007669"/>
    <property type="project" value="UniProtKB-SubCell"/>
</dbReference>
<organism evidence="3 4">
    <name type="scientific">Methanolobus mangrovi</name>
    <dbReference type="NCBI Taxonomy" id="3072977"/>
    <lineage>
        <taxon>Archaea</taxon>
        <taxon>Methanobacteriati</taxon>
        <taxon>Methanobacteriota</taxon>
        <taxon>Stenosarchaea group</taxon>
        <taxon>Methanomicrobia</taxon>
        <taxon>Methanosarcinales</taxon>
        <taxon>Methanosarcinaceae</taxon>
        <taxon>Methanolobus</taxon>
    </lineage>
</organism>
<comment type="subcellular location">
    <subcellularLocation>
        <location evidence="1">Cytoplasm</location>
    </subcellularLocation>
</comment>